<keyword evidence="3" id="KW-1185">Reference proteome</keyword>
<feature type="compositionally biased region" description="Basic and acidic residues" evidence="1">
    <location>
        <begin position="1"/>
        <end position="12"/>
    </location>
</feature>
<evidence type="ECO:0000313" key="2">
    <source>
        <dbReference type="EMBL" id="CAB1459922.1"/>
    </source>
</evidence>
<dbReference type="AlphaFoldDB" id="A0A9N7VV48"/>
<gene>
    <name evidence="2" type="ORF">PLEPLA_LOCUS47759</name>
</gene>
<feature type="region of interest" description="Disordered" evidence="1">
    <location>
        <begin position="1"/>
        <end position="48"/>
    </location>
</feature>
<dbReference type="Proteomes" id="UP001153269">
    <property type="component" value="Unassembled WGS sequence"/>
</dbReference>
<evidence type="ECO:0000256" key="1">
    <source>
        <dbReference type="SAM" id="MobiDB-lite"/>
    </source>
</evidence>
<dbReference type="EMBL" id="CADEAL010004452">
    <property type="protein sequence ID" value="CAB1459922.1"/>
    <property type="molecule type" value="Genomic_DNA"/>
</dbReference>
<sequence>MSRYVPPEEHRNRGGRHKPVVTGAHTRETRESLAVPGGGVTAAQTPESGTARSEIARCAQEFICQTHLIVMGLSLLLRQTLPRPVGVKLSSTVGRFTLKDQQGHHPSAVVVKHQHHHHHLPVYSWSSDSNRP</sequence>
<proteinExistence type="predicted"/>
<comment type="caution">
    <text evidence="2">The sequence shown here is derived from an EMBL/GenBank/DDBJ whole genome shotgun (WGS) entry which is preliminary data.</text>
</comment>
<accession>A0A9N7VV48</accession>
<reference evidence="2" key="1">
    <citation type="submission" date="2020-03" db="EMBL/GenBank/DDBJ databases">
        <authorList>
            <person name="Weist P."/>
        </authorList>
    </citation>
    <scope>NUCLEOTIDE SEQUENCE</scope>
</reference>
<protein>
    <submittedName>
        <fullName evidence="2">Uncharacterized protein</fullName>
    </submittedName>
</protein>
<organism evidence="2 3">
    <name type="scientific">Pleuronectes platessa</name>
    <name type="common">European plaice</name>
    <dbReference type="NCBI Taxonomy" id="8262"/>
    <lineage>
        <taxon>Eukaryota</taxon>
        <taxon>Metazoa</taxon>
        <taxon>Chordata</taxon>
        <taxon>Craniata</taxon>
        <taxon>Vertebrata</taxon>
        <taxon>Euteleostomi</taxon>
        <taxon>Actinopterygii</taxon>
        <taxon>Neopterygii</taxon>
        <taxon>Teleostei</taxon>
        <taxon>Neoteleostei</taxon>
        <taxon>Acanthomorphata</taxon>
        <taxon>Carangaria</taxon>
        <taxon>Pleuronectiformes</taxon>
        <taxon>Pleuronectoidei</taxon>
        <taxon>Pleuronectidae</taxon>
        <taxon>Pleuronectes</taxon>
    </lineage>
</organism>
<evidence type="ECO:0000313" key="3">
    <source>
        <dbReference type="Proteomes" id="UP001153269"/>
    </source>
</evidence>
<name>A0A9N7VV48_PLEPL</name>